<feature type="transmembrane region" description="Helical" evidence="8">
    <location>
        <begin position="353"/>
        <end position="373"/>
    </location>
</feature>
<dbReference type="PANTHER" id="PTHR30294">
    <property type="entry name" value="MEMBRANE COMPONENT OF ABC TRANSPORTER YHHJ-RELATED"/>
    <property type="match status" value="1"/>
</dbReference>
<evidence type="ECO:0000256" key="3">
    <source>
        <dbReference type="ARBA" id="ARBA00022448"/>
    </source>
</evidence>
<organism evidence="10 11">
    <name type="scientific">Pseudoalteromonas fenneropenaei</name>
    <dbReference type="NCBI Taxonomy" id="1737459"/>
    <lineage>
        <taxon>Bacteria</taxon>
        <taxon>Pseudomonadati</taxon>
        <taxon>Pseudomonadota</taxon>
        <taxon>Gammaproteobacteria</taxon>
        <taxon>Alteromonadales</taxon>
        <taxon>Pseudoalteromonadaceae</taxon>
        <taxon>Pseudoalteromonas</taxon>
    </lineage>
</organism>
<comment type="subcellular location">
    <subcellularLocation>
        <location evidence="8">Cell inner membrane</location>
        <topology evidence="8">Multi-pass membrane protein</topology>
    </subcellularLocation>
    <subcellularLocation>
        <location evidence="1">Cell membrane</location>
        <topology evidence="1">Multi-pass membrane protein</topology>
    </subcellularLocation>
</comment>
<evidence type="ECO:0000256" key="5">
    <source>
        <dbReference type="ARBA" id="ARBA00022692"/>
    </source>
</evidence>
<reference evidence="11" key="1">
    <citation type="journal article" date="2019" name="Int. J. Syst. Evol. Microbiol.">
        <title>The Global Catalogue of Microorganisms (GCM) 10K type strain sequencing project: providing services to taxonomists for standard genome sequencing and annotation.</title>
        <authorList>
            <consortium name="The Broad Institute Genomics Platform"/>
            <consortium name="The Broad Institute Genome Sequencing Center for Infectious Disease"/>
            <person name="Wu L."/>
            <person name="Ma J."/>
        </authorList>
    </citation>
    <scope>NUCLEOTIDE SEQUENCE [LARGE SCALE GENOMIC DNA]</scope>
    <source>
        <strain evidence="11">KCTC 42730</strain>
    </source>
</reference>
<dbReference type="PANTHER" id="PTHR30294:SF29">
    <property type="entry name" value="MULTIDRUG ABC TRANSPORTER PERMEASE YBHS-RELATED"/>
    <property type="match status" value="1"/>
</dbReference>
<keyword evidence="3 8" id="KW-0813">Transport</keyword>
<dbReference type="InterPro" id="IPR013525">
    <property type="entry name" value="ABC2_TM"/>
</dbReference>
<comment type="similarity">
    <text evidence="2 8">Belongs to the ABC-2 integral membrane protein family.</text>
</comment>
<evidence type="ECO:0000256" key="8">
    <source>
        <dbReference type="RuleBase" id="RU361157"/>
    </source>
</evidence>
<feature type="transmembrane region" description="Helical" evidence="8">
    <location>
        <begin position="23"/>
        <end position="43"/>
    </location>
</feature>
<evidence type="ECO:0000256" key="6">
    <source>
        <dbReference type="ARBA" id="ARBA00022989"/>
    </source>
</evidence>
<evidence type="ECO:0000256" key="1">
    <source>
        <dbReference type="ARBA" id="ARBA00004651"/>
    </source>
</evidence>
<feature type="transmembrane region" description="Helical" evidence="8">
    <location>
        <begin position="265"/>
        <end position="287"/>
    </location>
</feature>
<evidence type="ECO:0000256" key="4">
    <source>
        <dbReference type="ARBA" id="ARBA00022475"/>
    </source>
</evidence>
<evidence type="ECO:0000313" key="11">
    <source>
        <dbReference type="Proteomes" id="UP001595453"/>
    </source>
</evidence>
<dbReference type="InterPro" id="IPR000412">
    <property type="entry name" value="ABC_2_transport"/>
</dbReference>
<dbReference type="PROSITE" id="PS51012">
    <property type="entry name" value="ABC_TM2"/>
    <property type="match status" value="1"/>
</dbReference>
<protein>
    <recommendedName>
        <fullName evidence="8">Transport permease protein</fullName>
    </recommendedName>
</protein>
<feature type="transmembrane region" description="Helical" evidence="8">
    <location>
        <begin position="235"/>
        <end position="259"/>
    </location>
</feature>
<name>A0ABV7CJH6_9GAMM</name>
<dbReference type="InterPro" id="IPR051449">
    <property type="entry name" value="ABC-2_transporter_component"/>
</dbReference>
<sequence length="380" mass="41852">MLHWLRLSAIVTKEFKQLSRDRITFAMIVMIPLVQLLLFGYAINTDVRHVQAGIVDLSQTQQSRQLIQTAANTQVVDFIGYYSSAEQAEAAIVAGKVSAVLVIPADFVRRGLLRDYQRTATRAGNTSVSSSVAQWLIDGSDPVLAGAVSALSQLPMAIKRLPQASLPNPQFALLNYFNPEKRSSVNIVPGLIAVILTMTMILFTASALVREREQGNMEFLITTPIRPIELMLGKILPYIIVGYIQMAIILALGHWLFAVPLNFDIGSLLLVTLLFITASLTLGLLISTKAQSQLQAMQMTVFVLLPSILLSGFMFPFAAMPTVAQYLAEILPATHYVRAIRAVVLRGAHFSDLQFDMLCLVAFSVIGFIIATLKFKKRLD</sequence>
<dbReference type="EMBL" id="JBHRSD010000014">
    <property type="protein sequence ID" value="MFC3032788.1"/>
    <property type="molecule type" value="Genomic_DNA"/>
</dbReference>
<dbReference type="Gene3D" id="3.40.1710.10">
    <property type="entry name" value="abc type-2 transporter like domain"/>
    <property type="match status" value="1"/>
</dbReference>
<feature type="transmembrane region" description="Helical" evidence="8">
    <location>
        <begin position="299"/>
        <end position="319"/>
    </location>
</feature>
<feature type="domain" description="ABC transmembrane type-2" evidence="9">
    <location>
        <begin position="151"/>
        <end position="378"/>
    </location>
</feature>
<evidence type="ECO:0000259" key="9">
    <source>
        <dbReference type="PROSITE" id="PS51012"/>
    </source>
</evidence>
<evidence type="ECO:0000256" key="2">
    <source>
        <dbReference type="ARBA" id="ARBA00007783"/>
    </source>
</evidence>
<keyword evidence="11" id="KW-1185">Reference proteome</keyword>
<keyword evidence="4 8" id="KW-1003">Cell membrane</keyword>
<gene>
    <name evidence="10" type="ORF">ACFOEE_09685</name>
</gene>
<dbReference type="Pfam" id="PF12698">
    <property type="entry name" value="ABC2_membrane_3"/>
    <property type="match status" value="1"/>
</dbReference>
<dbReference type="InterPro" id="IPR047817">
    <property type="entry name" value="ABC2_TM_bact-type"/>
</dbReference>
<proteinExistence type="inferred from homology"/>
<dbReference type="Proteomes" id="UP001595453">
    <property type="component" value="Unassembled WGS sequence"/>
</dbReference>
<evidence type="ECO:0000313" key="10">
    <source>
        <dbReference type="EMBL" id="MFC3032788.1"/>
    </source>
</evidence>
<evidence type="ECO:0000256" key="7">
    <source>
        <dbReference type="ARBA" id="ARBA00023136"/>
    </source>
</evidence>
<dbReference type="PRINTS" id="PR00164">
    <property type="entry name" value="ABC2TRNSPORT"/>
</dbReference>
<keyword evidence="5 8" id="KW-0812">Transmembrane</keyword>
<keyword evidence="7 8" id="KW-0472">Membrane</keyword>
<feature type="transmembrane region" description="Helical" evidence="8">
    <location>
        <begin position="187"/>
        <end position="209"/>
    </location>
</feature>
<dbReference type="RefSeq" id="WP_377123630.1">
    <property type="nucleotide sequence ID" value="NZ_JBHRSD010000014.1"/>
</dbReference>
<comment type="caution">
    <text evidence="10">The sequence shown here is derived from an EMBL/GenBank/DDBJ whole genome shotgun (WGS) entry which is preliminary data.</text>
</comment>
<keyword evidence="6 8" id="KW-1133">Transmembrane helix</keyword>
<accession>A0ABV7CJH6</accession>